<dbReference type="OMA" id="NCQCQPL"/>
<feature type="region of interest" description="Disordered" evidence="1">
    <location>
        <begin position="1"/>
        <end position="24"/>
    </location>
</feature>
<feature type="compositionally biased region" description="Pro residues" evidence="1">
    <location>
        <begin position="7"/>
        <end position="16"/>
    </location>
</feature>
<accession>A0A0L0C3U3</accession>
<reference evidence="2 3" key="1">
    <citation type="journal article" date="2015" name="Nat. Commun.">
        <title>Lucilia cuprina genome unlocks parasitic fly biology to underpin future interventions.</title>
        <authorList>
            <person name="Anstead C.A."/>
            <person name="Korhonen P.K."/>
            <person name="Young N.D."/>
            <person name="Hall R.S."/>
            <person name="Jex A.R."/>
            <person name="Murali S.C."/>
            <person name="Hughes D.S."/>
            <person name="Lee S.F."/>
            <person name="Perry T."/>
            <person name="Stroehlein A.J."/>
            <person name="Ansell B.R."/>
            <person name="Breugelmans B."/>
            <person name="Hofmann A."/>
            <person name="Qu J."/>
            <person name="Dugan S."/>
            <person name="Lee S.L."/>
            <person name="Chao H."/>
            <person name="Dinh H."/>
            <person name="Han Y."/>
            <person name="Doddapaneni H.V."/>
            <person name="Worley K.C."/>
            <person name="Muzny D.M."/>
            <person name="Ioannidis P."/>
            <person name="Waterhouse R.M."/>
            <person name="Zdobnov E.M."/>
            <person name="James P.J."/>
            <person name="Bagnall N.H."/>
            <person name="Kotze A.C."/>
            <person name="Gibbs R.A."/>
            <person name="Richards S."/>
            <person name="Batterham P."/>
            <person name="Gasser R.B."/>
        </authorList>
    </citation>
    <scope>NUCLEOTIDE SEQUENCE [LARGE SCALE GENOMIC DNA]</scope>
    <source>
        <strain evidence="2 3">LS</strain>
        <tissue evidence="2">Full body</tissue>
    </source>
</reference>
<comment type="caution">
    <text evidence="2">The sequence shown here is derived from an EMBL/GenBank/DDBJ whole genome shotgun (WGS) entry which is preliminary data.</text>
</comment>
<evidence type="ECO:0000256" key="1">
    <source>
        <dbReference type="SAM" id="MobiDB-lite"/>
    </source>
</evidence>
<protein>
    <submittedName>
        <fullName evidence="2">Uncharacterized protein</fullName>
    </submittedName>
</protein>
<name>A0A0L0C3U3_LUCCU</name>
<dbReference type="AlphaFoldDB" id="A0A0L0C3U3"/>
<dbReference type="Proteomes" id="UP000037069">
    <property type="component" value="Unassembled WGS sequence"/>
</dbReference>
<evidence type="ECO:0000313" key="2">
    <source>
        <dbReference type="EMBL" id="KNC26881.1"/>
    </source>
</evidence>
<sequence length="553" mass="65031">MENYPHPISPTTPPPQETVEKPEDAKKLPPQFQIENITVAKPPLLKIYYWESLDLENLNRKLLTDNSFIEHHLKLPTRQLNSTPLKIILWLRNMCNFDFTMRLKRIKNCQCVPRETRVGFNQFRHLYHCPHRRLIHISQDMYVMKPADLVAMSVVAYYYILGDHVLTFELRISDLRIILLHFHVTITTFDPVKSVLTTKMIPVDIKEHRSLAQPLWIRNITMQNLHFLFSGKNRGLRLINPNMEVPRQSVWPLIVEYRPSDYENNLNLFLNCGAKSASKGGAGNHFKIPITCQGYIQEEIEETQAPHSDYECADYLYVLYPNKLEFSTEINEEKTLMIAVHNYNQKCMQFKWQTYTISEYFSFTFEPNIFTLKPHHSKLCVVQVKSFNKPLHFKRIPCVLEIHRILDKSTQIAQSLLTEVESIDDPKWLENSYVEHVLLHIDLKVKFPSTEKEKVIDENDLNKDSTNNQTTIFEKLFWDYLSKSNYMRNTSKIPRNLNYEQVLNKDFNSMNKDSKAHNNKQAAFNILSFLTAEACRDLSKNYRFVPVEILDSI</sequence>
<dbReference type="OrthoDB" id="415597at2759"/>
<dbReference type="EMBL" id="JRES01000948">
    <property type="protein sequence ID" value="KNC26881.1"/>
    <property type="molecule type" value="Genomic_DNA"/>
</dbReference>
<evidence type="ECO:0000313" key="3">
    <source>
        <dbReference type="Proteomes" id="UP000037069"/>
    </source>
</evidence>
<proteinExistence type="predicted"/>
<gene>
    <name evidence="2" type="ORF">FF38_10922</name>
</gene>
<keyword evidence="3" id="KW-1185">Reference proteome</keyword>
<dbReference type="STRING" id="7375.A0A0L0C3U3"/>
<organism evidence="2 3">
    <name type="scientific">Lucilia cuprina</name>
    <name type="common">Green bottle fly</name>
    <name type="synonym">Australian sheep blowfly</name>
    <dbReference type="NCBI Taxonomy" id="7375"/>
    <lineage>
        <taxon>Eukaryota</taxon>
        <taxon>Metazoa</taxon>
        <taxon>Ecdysozoa</taxon>
        <taxon>Arthropoda</taxon>
        <taxon>Hexapoda</taxon>
        <taxon>Insecta</taxon>
        <taxon>Pterygota</taxon>
        <taxon>Neoptera</taxon>
        <taxon>Endopterygota</taxon>
        <taxon>Diptera</taxon>
        <taxon>Brachycera</taxon>
        <taxon>Muscomorpha</taxon>
        <taxon>Oestroidea</taxon>
        <taxon>Calliphoridae</taxon>
        <taxon>Luciliinae</taxon>
        <taxon>Lucilia</taxon>
    </lineage>
</organism>